<keyword evidence="3" id="KW-0862">Zinc</keyword>
<dbReference type="Gene3D" id="4.10.60.10">
    <property type="entry name" value="Zinc finger, CCHC-type"/>
    <property type="match status" value="1"/>
</dbReference>
<dbReference type="InterPro" id="IPR025829">
    <property type="entry name" value="Zn_knuckle_CX2CX3GHX4C"/>
</dbReference>
<dbReference type="Proteomes" id="UP000011014">
    <property type="component" value="Unassembled WGS sequence"/>
</dbReference>
<dbReference type="SUPFAM" id="SSF57756">
    <property type="entry name" value="Retrovirus zinc finger-like domains"/>
    <property type="match status" value="2"/>
</dbReference>
<feature type="domain" description="CCHC-type" evidence="7">
    <location>
        <begin position="516"/>
        <end position="531"/>
    </location>
</feature>
<feature type="domain" description="CCHC-type" evidence="7">
    <location>
        <begin position="495"/>
        <end position="508"/>
    </location>
</feature>
<dbReference type="PROSITE" id="PS50158">
    <property type="entry name" value="ZF_CCHC"/>
    <property type="match status" value="2"/>
</dbReference>
<sequence>MPATGIIKRCIEVSSATLVFLKKVATLTAIDGAYKYTKKEELLNKIKEYGNGFWVTLVESRSGGVFLIPLTGAFNIDQLQNKPTVFDLQGAKEAFARGFEKELYRFNEAEIEAKEFGTNDDNCKKTIEAFYNGDDTSGAFAHFKFDHVKVLDRARNKSSTPAPSEPEESDGPTVKDESEESAREAASEWAAKAQQVKEQMRVAQERFESITRKQAEAIKKMDDKMEAREKRLNEMDEAIEGLASMDEILDDTTRQARPDVGVNNVNITRDLLDGNDFSGINKGSKIKLPIIFGDKDKGLGKPTDVTDWYENCCFILNLQGITNKKTRLAHLVGSINGKFQGLVIRSIKEKRSPTEDDVLQTLLKLLNYNRSHLKSEISKFQIVRDRQLIEQFLELRNLIGLQDLKFPSPEARESTLDLLALREFEQKMPKAIAGQVLFRMESEGKSPRQIIQLAQKILDSSQPSESSDLNAFRKKWGKDAKFGGGDKKGKSKAACWICDKPGHKSFDCYKKAKDGCFRCGNASHRIKDCPEKKSTSSEKKGKKPVPEGYLCKICSVSGHWIWECPQKGKGK</sequence>
<keyword evidence="1" id="KW-0479">Metal-binding</keyword>
<feature type="coiled-coil region" evidence="5">
    <location>
        <begin position="186"/>
        <end position="238"/>
    </location>
</feature>
<dbReference type="GO" id="GO:0003676">
    <property type="term" value="F:nucleic acid binding"/>
    <property type="evidence" value="ECO:0007669"/>
    <property type="project" value="InterPro"/>
</dbReference>
<feature type="compositionally biased region" description="Basic and acidic residues" evidence="6">
    <location>
        <begin position="173"/>
        <end position="185"/>
    </location>
</feature>
<evidence type="ECO:0000259" key="7">
    <source>
        <dbReference type="PROSITE" id="PS50158"/>
    </source>
</evidence>
<dbReference type="EMBL" id="FN655580">
    <property type="protein sequence ID" value="CBY39583.1"/>
    <property type="molecule type" value="Genomic_DNA"/>
</dbReference>
<dbReference type="GO" id="GO:0008270">
    <property type="term" value="F:zinc ion binding"/>
    <property type="evidence" value="ECO:0007669"/>
    <property type="project" value="UniProtKB-KW"/>
</dbReference>
<evidence type="ECO:0000256" key="3">
    <source>
        <dbReference type="ARBA" id="ARBA00022833"/>
    </source>
</evidence>
<organism evidence="8">
    <name type="scientific">Oikopleura dioica</name>
    <name type="common">Tunicate</name>
    <dbReference type="NCBI Taxonomy" id="34765"/>
    <lineage>
        <taxon>Eukaryota</taxon>
        <taxon>Metazoa</taxon>
        <taxon>Chordata</taxon>
        <taxon>Tunicata</taxon>
        <taxon>Appendicularia</taxon>
        <taxon>Copelata</taxon>
        <taxon>Oikopleuridae</taxon>
        <taxon>Oikopleura</taxon>
    </lineage>
</organism>
<dbReference type="SMART" id="SM00343">
    <property type="entry name" value="ZnF_C2HC"/>
    <property type="match status" value="3"/>
</dbReference>
<keyword evidence="5" id="KW-0175">Coiled coil</keyword>
<keyword evidence="2 4" id="KW-0863">Zinc-finger</keyword>
<reference evidence="8" key="1">
    <citation type="journal article" date="2010" name="Science">
        <title>Plasticity of animal genome architecture unmasked by rapid evolution of a pelagic tunicate.</title>
        <authorList>
            <person name="Denoeud F."/>
            <person name="Henriet S."/>
            <person name="Mungpakdee S."/>
            <person name="Aury J.M."/>
            <person name="Da Silva C."/>
            <person name="Brinkmann H."/>
            <person name="Mikhaleva J."/>
            <person name="Olsen L.C."/>
            <person name="Jubin C."/>
            <person name="Canestro C."/>
            <person name="Bouquet J.M."/>
            <person name="Danks G."/>
            <person name="Poulain J."/>
            <person name="Campsteijn C."/>
            <person name="Adamski M."/>
            <person name="Cross I."/>
            <person name="Yadetie F."/>
            <person name="Muffato M."/>
            <person name="Louis A."/>
            <person name="Butcher S."/>
            <person name="Tsagkogeorga G."/>
            <person name="Konrad A."/>
            <person name="Singh S."/>
            <person name="Jensen M.F."/>
            <person name="Cong E.H."/>
            <person name="Eikeseth-Otteraa H."/>
            <person name="Noel B."/>
            <person name="Anthouard V."/>
            <person name="Porcel B.M."/>
            <person name="Kachouri-Lafond R."/>
            <person name="Nishino A."/>
            <person name="Ugolini M."/>
            <person name="Chourrout P."/>
            <person name="Nishida H."/>
            <person name="Aasland R."/>
            <person name="Huzurbazar S."/>
            <person name="Westhof E."/>
            <person name="Delsuc F."/>
            <person name="Lehrach H."/>
            <person name="Reinhardt R."/>
            <person name="Weissenbach J."/>
            <person name="Roy S.W."/>
            <person name="Artiguenave F."/>
            <person name="Postlethwait J.H."/>
            <person name="Manak J.R."/>
            <person name="Thompson E.M."/>
            <person name="Jaillon O."/>
            <person name="Du Pasquier L."/>
            <person name="Boudinot P."/>
            <person name="Liberles D.A."/>
            <person name="Volff J.N."/>
            <person name="Philippe H."/>
            <person name="Lenhard B."/>
            <person name="Roest Crollius H."/>
            <person name="Wincker P."/>
            <person name="Chourrout D."/>
        </authorList>
    </citation>
    <scope>NUCLEOTIDE SEQUENCE [LARGE SCALE GENOMIC DNA]</scope>
</reference>
<gene>
    <name evidence="8" type="ORF">GSOID_T00020155001</name>
</gene>
<protein>
    <recommendedName>
        <fullName evidence="7">CCHC-type domain-containing protein</fullName>
    </recommendedName>
</protein>
<name>E4YVU8_OIKDI</name>
<evidence type="ECO:0000256" key="4">
    <source>
        <dbReference type="PROSITE-ProRule" id="PRU00047"/>
    </source>
</evidence>
<evidence type="ECO:0000313" key="8">
    <source>
        <dbReference type="EMBL" id="CBY39583.1"/>
    </source>
</evidence>
<evidence type="ECO:0000256" key="2">
    <source>
        <dbReference type="ARBA" id="ARBA00022771"/>
    </source>
</evidence>
<dbReference type="AlphaFoldDB" id="E4YVU8"/>
<evidence type="ECO:0000256" key="6">
    <source>
        <dbReference type="SAM" id="MobiDB-lite"/>
    </source>
</evidence>
<evidence type="ECO:0000256" key="5">
    <source>
        <dbReference type="SAM" id="Coils"/>
    </source>
</evidence>
<proteinExistence type="predicted"/>
<feature type="region of interest" description="Disordered" evidence="6">
    <location>
        <begin position="154"/>
        <end position="185"/>
    </location>
</feature>
<dbReference type="InterPro" id="IPR036875">
    <property type="entry name" value="Znf_CCHC_sf"/>
</dbReference>
<evidence type="ECO:0000256" key="1">
    <source>
        <dbReference type="ARBA" id="ARBA00022723"/>
    </source>
</evidence>
<dbReference type="InterPro" id="IPR001878">
    <property type="entry name" value="Znf_CCHC"/>
</dbReference>
<accession>E4YVU8</accession>
<dbReference type="Pfam" id="PF13696">
    <property type="entry name" value="zf-CCHC_2"/>
    <property type="match status" value="1"/>
</dbReference>